<dbReference type="OrthoDB" id="1492580at2"/>
<reference evidence="2 3" key="1">
    <citation type="journal article" date="2015" name="Stand. Genomic Sci.">
        <title>Genomic Encyclopedia of Bacterial and Archaeal Type Strains, Phase III: the genomes of soil and plant-associated and newly described type strains.</title>
        <authorList>
            <person name="Whitman W.B."/>
            <person name="Woyke T."/>
            <person name="Klenk H.P."/>
            <person name="Zhou Y."/>
            <person name="Lilburn T.G."/>
            <person name="Beck B.J."/>
            <person name="De Vos P."/>
            <person name="Vandamme P."/>
            <person name="Eisen J.A."/>
            <person name="Garrity G."/>
            <person name="Hugenholtz P."/>
            <person name="Kyrpides N.C."/>
        </authorList>
    </citation>
    <scope>NUCLEOTIDE SEQUENCE [LARGE SCALE GENOMIC DNA]</scope>
    <source>
        <strain evidence="2 3">RF6</strain>
    </source>
</reference>
<dbReference type="GO" id="GO:0006284">
    <property type="term" value="P:base-excision repair"/>
    <property type="evidence" value="ECO:0007669"/>
    <property type="project" value="InterPro"/>
</dbReference>
<evidence type="ECO:0000313" key="3">
    <source>
        <dbReference type="Proteomes" id="UP000291832"/>
    </source>
</evidence>
<dbReference type="AlphaFoldDB" id="A0A4Q7TUW3"/>
<dbReference type="RefSeq" id="WP_130454304.1">
    <property type="nucleotide sequence ID" value="NZ_QYAG01000001.1"/>
</dbReference>
<dbReference type="InterPro" id="IPR011257">
    <property type="entry name" value="DNA_glycosylase"/>
</dbReference>
<dbReference type="SUPFAM" id="SSF48150">
    <property type="entry name" value="DNA-glycosylase"/>
    <property type="match status" value="1"/>
</dbReference>
<name>A0A4Q7TUW3_9MICO</name>
<dbReference type="InterPro" id="IPR017658">
    <property type="entry name" value="HhH-GPD_base_excis"/>
</dbReference>
<dbReference type="NCBIfam" id="TIGR03252">
    <property type="entry name" value="HhH-GPD-type base excision DNA repair protein"/>
    <property type="match status" value="1"/>
</dbReference>
<keyword evidence="3" id="KW-1185">Reference proteome</keyword>
<gene>
    <name evidence="2" type="ORF">EV139_2137</name>
</gene>
<dbReference type="Proteomes" id="UP000291832">
    <property type="component" value="Unassembled WGS sequence"/>
</dbReference>
<proteinExistence type="predicted"/>
<dbReference type="InterPro" id="IPR003265">
    <property type="entry name" value="HhH-GPD_domain"/>
</dbReference>
<protein>
    <submittedName>
        <fullName evidence="2">Putative HhH-GPD family protein</fullName>
    </submittedName>
</protein>
<evidence type="ECO:0000259" key="1">
    <source>
        <dbReference type="Pfam" id="PF00730"/>
    </source>
</evidence>
<dbReference type="Gene3D" id="1.10.340.30">
    <property type="entry name" value="Hypothetical protein, domain 2"/>
    <property type="match status" value="1"/>
</dbReference>
<organism evidence="2 3">
    <name type="scientific">Leucobacter luti</name>
    <dbReference type="NCBI Taxonomy" id="340320"/>
    <lineage>
        <taxon>Bacteria</taxon>
        <taxon>Bacillati</taxon>
        <taxon>Actinomycetota</taxon>
        <taxon>Actinomycetes</taxon>
        <taxon>Micrococcales</taxon>
        <taxon>Microbacteriaceae</taxon>
        <taxon>Leucobacter</taxon>
    </lineage>
</organism>
<dbReference type="GO" id="GO:0003824">
    <property type="term" value="F:catalytic activity"/>
    <property type="evidence" value="ECO:0007669"/>
    <property type="project" value="InterPro"/>
</dbReference>
<sequence>MSIHLTDDPAADALLSENPLALLIGMLLDQQIAMEVAFAGPLKIEQRLGGVDAATLAAADPDAVAAAFKETPAVHRFPGSMAERVQQLCRVIADNWGGDAAAIWERDSPDGATVLKRLKTLPGFGPQKSQIFLALLGKQLGFAGAGWREAAGPYGEDGSHRSVADITSPETLALVRESKRAAKAAAKK</sequence>
<dbReference type="Pfam" id="PF00730">
    <property type="entry name" value="HhH-GPD"/>
    <property type="match status" value="1"/>
</dbReference>
<comment type="caution">
    <text evidence="2">The sequence shown here is derived from an EMBL/GenBank/DDBJ whole genome shotgun (WGS) entry which is preliminary data.</text>
</comment>
<feature type="domain" description="HhH-GPD" evidence="1">
    <location>
        <begin position="24"/>
        <end position="147"/>
    </location>
</feature>
<dbReference type="EMBL" id="SHKI01000005">
    <property type="protein sequence ID" value="RZT64714.1"/>
    <property type="molecule type" value="Genomic_DNA"/>
</dbReference>
<accession>A0A4Q7TUW3</accession>
<evidence type="ECO:0000313" key="2">
    <source>
        <dbReference type="EMBL" id="RZT64714.1"/>
    </source>
</evidence>